<protein>
    <submittedName>
        <fullName evidence="1">Uncharacterized protein</fullName>
    </submittedName>
</protein>
<evidence type="ECO:0000313" key="1">
    <source>
        <dbReference type="EMBL" id="CAE2235883.1"/>
    </source>
</evidence>
<dbReference type="Gene3D" id="1.25.40.10">
    <property type="entry name" value="Tetratricopeptide repeat domain"/>
    <property type="match status" value="1"/>
</dbReference>
<gene>
    <name evidence="1" type="ORF">VSP0166_LOCUS15390</name>
</gene>
<name>A0A7S4IPN3_9EUKA</name>
<dbReference type="InterPro" id="IPR011990">
    <property type="entry name" value="TPR-like_helical_dom_sf"/>
</dbReference>
<proteinExistence type="predicted"/>
<dbReference type="AlphaFoldDB" id="A0A7S4IPN3"/>
<sequence>MDWWSGLCSMPPVGMDREPDTEPERGLNERVTQLVSACRSSATESARQGKFDEAAELLSDCRTAVVKMCGEQTDVDLIKQISDESKGILIKGGLTEEAYRKYLQEYAMHTEKDPYTIFYTNLDLAMLASKIPSPKTLEHIKTIETLSIPFLQFNHKLVAREQVQRLASEYYFAIDEYDKAERCIKDVISIFLTSSKVKGATNISTEALTAYSVLQEIFAAQGMIQELLDVVDEEVESHTTGDKEDSDFQYYLGTVALACYYHGYEDHAERIYNRIIQLYREDFQQILEMAEPDNLQNLIRLLITFSVTDLACLYYNQGNHEQYQKTIEILPDNLNSQTHSRYFTSTIAELSHVPTMVDKYRFTLELSVVSRKRMKNVKSLRFRITGADGTVFADDTKPFDPAVGAVFWHSSPMDLVPRGEYVYLTDIIFEDTEKVYTHIQRSFIDY</sequence>
<reference evidence="1" key="1">
    <citation type="submission" date="2021-01" db="EMBL/GenBank/DDBJ databases">
        <authorList>
            <person name="Corre E."/>
            <person name="Pelletier E."/>
            <person name="Niang G."/>
            <person name="Scheremetjew M."/>
            <person name="Finn R."/>
            <person name="Kale V."/>
            <person name="Holt S."/>
            <person name="Cochrane G."/>
            <person name="Meng A."/>
            <person name="Brown T."/>
            <person name="Cohen L."/>
        </authorList>
    </citation>
    <scope>NUCLEOTIDE SEQUENCE</scope>
    <source>
        <strain evidence="1">DIVA3 518/3/11/1/6</strain>
    </source>
</reference>
<dbReference type="EMBL" id="HBKP01022068">
    <property type="protein sequence ID" value="CAE2235883.1"/>
    <property type="molecule type" value="Transcribed_RNA"/>
</dbReference>
<accession>A0A7S4IPN3</accession>
<dbReference type="SUPFAM" id="SSF48452">
    <property type="entry name" value="TPR-like"/>
    <property type="match status" value="1"/>
</dbReference>
<organism evidence="1">
    <name type="scientific">Vannella robusta</name>
    <dbReference type="NCBI Taxonomy" id="1487602"/>
    <lineage>
        <taxon>Eukaryota</taxon>
        <taxon>Amoebozoa</taxon>
        <taxon>Discosea</taxon>
        <taxon>Flabellinia</taxon>
        <taxon>Vannellidae</taxon>
        <taxon>Vannella</taxon>
    </lineage>
</organism>